<dbReference type="Proteomes" id="UP000664859">
    <property type="component" value="Unassembled WGS sequence"/>
</dbReference>
<name>A0A835YN78_9STRA</name>
<gene>
    <name evidence="1" type="ORF">JKP88DRAFT_169134</name>
</gene>
<organism evidence="1 2">
    <name type="scientific">Tribonema minus</name>
    <dbReference type="NCBI Taxonomy" id="303371"/>
    <lineage>
        <taxon>Eukaryota</taxon>
        <taxon>Sar</taxon>
        <taxon>Stramenopiles</taxon>
        <taxon>Ochrophyta</taxon>
        <taxon>PX clade</taxon>
        <taxon>Xanthophyceae</taxon>
        <taxon>Tribonematales</taxon>
        <taxon>Tribonemataceae</taxon>
        <taxon>Tribonema</taxon>
    </lineage>
</organism>
<dbReference type="AlphaFoldDB" id="A0A835YN78"/>
<evidence type="ECO:0000313" key="2">
    <source>
        <dbReference type="Proteomes" id="UP000664859"/>
    </source>
</evidence>
<sequence length="136" mass="15481">KSGCKECVNRSNREYTETLRGWATVLVCLAKGTGKAQTEKGRTCRVTITFQQILKKYLVQQGMCLYSGVPMRTKKGDWLMSLERINPAGDYSDENTCLVCHEFNVGDKRAMLVNETTGERLTHDELMTREGCFWSK</sequence>
<dbReference type="EMBL" id="JAFCMP010000517">
    <property type="protein sequence ID" value="KAG5178244.1"/>
    <property type="molecule type" value="Genomic_DNA"/>
</dbReference>
<comment type="caution">
    <text evidence="1">The sequence shown here is derived from an EMBL/GenBank/DDBJ whole genome shotgun (WGS) entry which is preliminary data.</text>
</comment>
<feature type="non-terminal residue" evidence="1">
    <location>
        <position position="1"/>
    </location>
</feature>
<evidence type="ECO:0000313" key="1">
    <source>
        <dbReference type="EMBL" id="KAG5178244.1"/>
    </source>
</evidence>
<proteinExistence type="predicted"/>
<dbReference type="Gene3D" id="3.30.40.220">
    <property type="match status" value="1"/>
</dbReference>
<keyword evidence="2" id="KW-1185">Reference proteome</keyword>
<reference evidence="1" key="1">
    <citation type="submission" date="2021-02" db="EMBL/GenBank/DDBJ databases">
        <title>First Annotated Genome of the Yellow-green Alga Tribonema minus.</title>
        <authorList>
            <person name="Mahan K.M."/>
        </authorList>
    </citation>
    <scope>NUCLEOTIDE SEQUENCE</scope>
    <source>
        <strain evidence="1">UTEX B ZZ1240</strain>
    </source>
</reference>
<protein>
    <submittedName>
        <fullName evidence="1">Uncharacterized protein</fullName>
    </submittedName>
</protein>
<accession>A0A835YN78</accession>